<feature type="chain" id="PRO_5039940043" evidence="9">
    <location>
        <begin position="24"/>
        <end position="288"/>
    </location>
</feature>
<sequence>MHSSILYKMILYFFLLLCTSVDCLYIEEEVWQEPLTIAEDGGSVKLTCLYTKQRTTTIIWLRQKLGEKPYVVATSYQLQPAQYYNIFEKNVRFNARIGPSSFNLSISNIKLSDSATYYCAVTFLYEITFGQGTVLIVKDQSLKKRTHVQQDMVEMVEPGDSVTQCTIVTDRCAGDHNVHWFRHGLGDSQSGIIYTQGQSSGQCEKSFNASSSSQTCVYSLPKNLRVSDAGTYYCAVVACGEILFGNEAKRNIKDAHFQIEVLVLLSIIRSAVLLLIFIICLLCTYIGH</sequence>
<dbReference type="STRING" id="7998.ENSIPUP00000026292"/>
<dbReference type="InterPro" id="IPR007110">
    <property type="entry name" value="Ig-like_dom"/>
</dbReference>
<feature type="signal peptide" evidence="9">
    <location>
        <begin position="1"/>
        <end position="23"/>
    </location>
</feature>
<evidence type="ECO:0000256" key="8">
    <source>
        <dbReference type="SAM" id="Phobius"/>
    </source>
</evidence>
<dbReference type="RefSeq" id="XP_017326444.2">
    <property type="nucleotide sequence ID" value="XM_017470955.3"/>
</dbReference>
<dbReference type="InterPro" id="IPR036179">
    <property type="entry name" value="Ig-like_dom_sf"/>
</dbReference>
<feature type="domain" description="Ig-like" evidence="10">
    <location>
        <begin position="156"/>
        <end position="236"/>
    </location>
</feature>
<dbReference type="SUPFAM" id="SSF48726">
    <property type="entry name" value="Immunoglobulin"/>
    <property type="match status" value="2"/>
</dbReference>
<dbReference type="GO" id="GO:0002376">
    <property type="term" value="P:immune system process"/>
    <property type="evidence" value="ECO:0007669"/>
    <property type="project" value="UniProtKB-KW"/>
</dbReference>
<organism evidence="11 12">
    <name type="scientific">Ictalurus punctatus</name>
    <name type="common">Channel catfish</name>
    <name type="synonym">Silurus punctatus</name>
    <dbReference type="NCBI Taxonomy" id="7998"/>
    <lineage>
        <taxon>Eukaryota</taxon>
        <taxon>Metazoa</taxon>
        <taxon>Chordata</taxon>
        <taxon>Craniata</taxon>
        <taxon>Vertebrata</taxon>
        <taxon>Euteleostomi</taxon>
        <taxon>Actinopterygii</taxon>
        <taxon>Neopterygii</taxon>
        <taxon>Teleostei</taxon>
        <taxon>Ostariophysi</taxon>
        <taxon>Siluriformes</taxon>
        <taxon>Ictaluridae</taxon>
        <taxon>Ictalurus</taxon>
    </lineage>
</organism>
<evidence type="ECO:0000259" key="10">
    <source>
        <dbReference type="PROSITE" id="PS50835"/>
    </source>
</evidence>
<keyword evidence="5 8" id="KW-0472">Membrane</keyword>
<accession>A0A2D0R784</accession>
<evidence type="ECO:0000256" key="1">
    <source>
        <dbReference type="ARBA" id="ARBA00004236"/>
    </source>
</evidence>
<dbReference type="InterPro" id="IPR013106">
    <property type="entry name" value="Ig_V-set"/>
</dbReference>
<proteinExistence type="predicted"/>
<dbReference type="GO" id="GO:0005886">
    <property type="term" value="C:plasma membrane"/>
    <property type="evidence" value="ECO:0007669"/>
    <property type="project" value="UniProtKB-SubCell"/>
</dbReference>
<dbReference type="Pfam" id="PF07686">
    <property type="entry name" value="V-set"/>
    <property type="match status" value="1"/>
</dbReference>
<reference evidence="12" key="2">
    <citation type="submission" date="2025-08" db="UniProtKB">
        <authorList>
            <consortium name="RefSeq"/>
        </authorList>
    </citation>
    <scope>IDENTIFICATION</scope>
    <source>
        <tissue evidence="12">Blood</tissue>
    </source>
</reference>
<dbReference type="OrthoDB" id="6370831at2759"/>
<evidence type="ECO:0000256" key="5">
    <source>
        <dbReference type="ARBA" id="ARBA00023136"/>
    </source>
</evidence>
<reference evidence="11" key="1">
    <citation type="journal article" date="2016" name="Nat. Commun.">
        <title>The channel catfish genome sequence provides insights into the evolution of scale formation in teleosts.</title>
        <authorList>
            <person name="Liu Z."/>
            <person name="Liu S."/>
            <person name="Yao J."/>
            <person name="Bao L."/>
            <person name="Zhang J."/>
            <person name="Li Y."/>
            <person name="Jiang C."/>
            <person name="Sun L."/>
            <person name="Wang R."/>
            <person name="Zhang Y."/>
            <person name="Zhou T."/>
            <person name="Zeng Q."/>
            <person name="Fu Q."/>
            <person name="Gao S."/>
            <person name="Li N."/>
            <person name="Koren S."/>
            <person name="Jiang Y."/>
            <person name="Zimin A."/>
            <person name="Xu P."/>
            <person name="Phillippy A.M."/>
            <person name="Geng X."/>
            <person name="Song L."/>
            <person name="Sun F."/>
            <person name="Li C."/>
            <person name="Wang X."/>
            <person name="Chen A."/>
            <person name="Jin Y."/>
            <person name="Yuan Z."/>
            <person name="Yang Y."/>
            <person name="Tan S."/>
            <person name="Peatman E."/>
            <person name="Lu J."/>
            <person name="Qin Z."/>
            <person name="Dunham R."/>
            <person name="Li Z."/>
            <person name="Sonstegard T."/>
            <person name="Feng J."/>
            <person name="Danzmann R.G."/>
            <person name="Schroeder S."/>
            <person name="Scheffler B."/>
            <person name="Duke M.V."/>
            <person name="Ballard L."/>
            <person name="Kucuktas H."/>
            <person name="Kaltenboeck L."/>
            <person name="Liu H."/>
            <person name="Armbruster J."/>
            <person name="Xie Y."/>
            <person name="Kirby M.L."/>
            <person name="Tian Y."/>
            <person name="Flanagan M.E."/>
            <person name="Mu W."/>
            <person name="Waldbieser G.C."/>
        </authorList>
    </citation>
    <scope>NUCLEOTIDE SEQUENCE [LARGE SCALE GENOMIC DNA]</scope>
    <source>
        <strain evidence="11">SDA103</strain>
    </source>
</reference>
<keyword evidence="12" id="KW-0675">Receptor</keyword>
<dbReference type="SMART" id="SM00409">
    <property type="entry name" value="IG"/>
    <property type="match status" value="2"/>
</dbReference>
<dbReference type="InterPro" id="IPR052051">
    <property type="entry name" value="TCR_complex_component"/>
</dbReference>
<evidence type="ECO:0000313" key="12">
    <source>
        <dbReference type="RefSeq" id="XP_017326444.2"/>
    </source>
</evidence>
<comment type="subcellular location">
    <subcellularLocation>
        <location evidence="1">Cell membrane</location>
    </subcellularLocation>
</comment>
<evidence type="ECO:0000256" key="2">
    <source>
        <dbReference type="ARBA" id="ARBA00022475"/>
    </source>
</evidence>
<evidence type="ECO:0000256" key="4">
    <source>
        <dbReference type="ARBA" id="ARBA00022859"/>
    </source>
</evidence>
<evidence type="ECO:0000256" key="9">
    <source>
        <dbReference type="SAM" id="SignalP"/>
    </source>
</evidence>
<feature type="domain" description="Ig-like" evidence="10">
    <location>
        <begin position="38"/>
        <end position="122"/>
    </location>
</feature>
<dbReference type="GO" id="GO:0009617">
    <property type="term" value="P:response to bacterium"/>
    <property type="evidence" value="ECO:0007669"/>
    <property type="project" value="TreeGrafter"/>
</dbReference>
<dbReference type="PANTHER" id="PTHR19433">
    <property type="entry name" value="T-CELL RECEPTOR ALPHA CHAIN V REGION-RELATED"/>
    <property type="match status" value="1"/>
</dbReference>
<dbReference type="Gene3D" id="2.60.40.10">
    <property type="entry name" value="Immunoglobulins"/>
    <property type="match status" value="2"/>
</dbReference>
<name>A0A2D0R784_ICTPU</name>
<dbReference type="PANTHER" id="PTHR19433:SF133">
    <property type="entry name" value="IMMUNE-TYPE RECEPTOR 5 PRECURSOR-RELATED"/>
    <property type="match status" value="1"/>
</dbReference>
<dbReference type="SMART" id="SM00406">
    <property type="entry name" value="IGv"/>
    <property type="match status" value="2"/>
</dbReference>
<keyword evidence="4" id="KW-0391">Immunity</keyword>
<evidence type="ECO:0000256" key="3">
    <source>
        <dbReference type="ARBA" id="ARBA00022729"/>
    </source>
</evidence>
<dbReference type="CDD" id="cd00099">
    <property type="entry name" value="IgV"/>
    <property type="match status" value="1"/>
</dbReference>
<dbReference type="GeneID" id="100304510"/>
<keyword evidence="6" id="KW-1015">Disulfide bond</keyword>
<dbReference type="AlphaFoldDB" id="A0A2D0R784"/>
<dbReference type="InterPro" id="IPR013783">
    <property type="entry name" value="Ig-like_fold"/>
</dbReference>
<dbReference type="Proteomes" id="UP000221080">
    <property type="component" value="Chromosome 7"/>
</dbReference>
<gene>
    <name evidence="12" type="primary">nitr4</name>
</gene>
<feature type="transmembrane region" description="Helical" evidence="8">
    <location>
        <begin position="259"/>
        <end position="287"/>
    </location>
</feature>
<dbReference type="InterPro" id="IPR003599">
    <property type="entry name" value="Ig_sub"/>
</dbReference>
<keyword evidence="7" id="KW-0325">Glycoprotein</keyword>
<evidence type="ECO:0000313" key="11">
    <source>
        <dbReference type="Proteomes" id="UP000221080"/>
    </source>
</evidence>
<keyword evidence="3 9" id="KW-0732">Signal</keyword>
<keyword evidence="2" id="KW-1003">Cell membrane</keyword>
<dbReference type="CTD" id="100304510"/>
<keyword evidence="8" id="KW-0812">Transmembrane</keyword>
<dbReference type="PROSITE" id="PS50835">
    <property type="entry name" value="IG_LIKE"/>
    <property type="match status" value="2"/>
</dbReference>
<keyword evidence="8" id="KW-1133">Transmembrane helix</keyword>
<keyword evidence="11" id="KW-1185">Reference proteome</keyword>
<evidence type="ECO:0000256" key="7">
    <source>
        <dbReference type="ARBA" id="ARBA00023180"/>
    </source>
</evidence>
<evidence type="ECO:0000256" key="6">
    <source>
        <dbReference type="ARBA" id="ARBA00023157"/>
    </source>
</evidence>
<protein>
    <submittedName>
        <fullName evidence="12">Novel immune-type receptor 4 isoform X1</fullName>
    </submittedName>
</protein>